<evidence type="ECO:0000313" key="4">
    <source>
        <dbReference type="EMBL" id="KAK8961154.1"/>
    </source>
</evidence>
<sequence>MTSALPTALVFSAAVKFGVHRCQRPPLFSVSCQASAGSVTGRLKSPISPSNSSGGLQNDEESLDVVDWACDIDYRELAVEVDEAAMKQHDSDRGRRARMLWMGPTGRRLGRGTCRGARTSALTLGGVEDRRWQTTVPHKILSIISDLLPLSDFINFRGVCRNWRSVPSCRSNITELSKKDPWCILYDFDAQDKDMCLFYQCNDHKSCNVKLPGLRGAKCFLSKHGWLFIRRNNDHLFFNPLTLEEIFLPKYPAKSFGSSACQVGTFSASPSSPQHCVAVLLSLMNSSTVKIASCRLTANKWVVTTIEVVTRGYDMACDFFSSPRYVYFETTNKDVLRFINGVRYICICYNNNYLIFDFMRMKYDIGTLRLLLETPTNYDEYIKISKWYSKLKEVHSDDWICKFGKEFTFSFCLFNDCKRFGDEHVFGDSLEGKHVFGDDSPTVPNVPVIKAAWLYND</sequence>
<dbReference type="EMBL" id="JBBWWR010000010">
    <property type="protein sequence ID" value="KAK8961154.1"/>
    <property type="molecule type" value="Genomic_DNA"/>
</dbReference>
<dbReference type="Proteomes" id="UP001412067">
    <property type="component" value="Unassembled WGS sequence"/>
</dbReference>
<evidence type="ECO:0000259" key="2">
    <source>
        <dbReference type="Pfam" id="PF00646"/>
    </source>
</evidence>
<feature type="compositionally biased region" description="Polar residues" evidence="1">
    <location>
        <begin position="47"/>
        <end position="56"/>
    </location>
</feature>
<dbReference type="InterPro" id="IPR001810">
    <property type="entry name" value="F-box_dom"/>
</dbReference>
<reference evidence="4 5" key="1">
    <citation type="journal article" date="2022" name="Nat. Plants">
        <title>Genomes of leafy and leafless Platanthera orchids illuminate the evolution of mycoheterotrophy.</title>
        <authorList>
            <person name="Li M.H."/>
            <person name="Liu K.W."/>
            <person name="Li Z."/>
            <person name="Lu H.C."/>
            <person name="Ye Q.L."/>
            <person name="Zhang D."/>
            <person name="Wang J.Y."/>
            <person name="Li Y.F."/>
            <person name="Zhong Z.M."/>
            <person name="Liu X."/>
            <person name="Yu X."/>
            <person name="Liu D.K."/>
            <person name="Tu X.D."/>
            <person name="Liu B."/>
            <person name="Hao Y."/>
            <person name="Liao X.Y."/>
            <person name="Jiang Y.T."/>
            <person name="Sun W.H."/>
            <person name="Chen J."/>
            <person name="Chen Y.Q."/>
            <person name="Ai Y."/>
            <person name="Zhai J.W."/>
            <person name="Wu S.S."/>
            <person name="Zhou Z."/>
            <person name="Hsiao Y.Y."/>
            <person name="Wu W.L."/>
            <person name="Chen Y.Y."/>
            <person name="Lin Y.F."/>
            <person name="Hsu J.L."/>
            <person name="Li C.Y."/>
            <person name="Wang Z.W."/>
            <person name="Zhao X."/>
            <person name="Zhong W.Y."/>
            <person name="Ma X.K."/>
            <person name="Ma L."/>
            <person name="Huang J."/>
            <person name="Chen G.Z."/>
            <person name="Huang M.Z."/>
            <person name="Huang L."/>
            <person name="Peng D.H."/>
            <person name="Luo Y.B."/>
            <person name="Zou S.Q."/>
            <person name="Chen S.P."/>
            <person name="Lan S."/>
            <person name="Tsai W.C."/>
            <person name="Van de Peer Y."/>
            <person name="Liu Z.J."/>
        </authorList>
    </citation>
    <scope>NUCLEOTIDE SEQUENCE [LARGE SCALE GENOMIC DNA]</scope>
    <source>
        <strain evidence="4">Lor288</strain>
    </source>
</reference>
<name>A0ABR2MAC0_9ASPA</name>
<protein>
    <recommendedName>
        <fullName evidence="6">F-box domain-containing protein</fullName>
    </recommendedName>
</protein>
<keyword evidence="5" id="KW-1185">Reference proteome</keyword>
<gene>
    <name evidence="4" type="ORF">KSP40_PGU012175</name>
</gene>
<dbReference type="PANTHER" id="PTHR45463">
    <property type="entry name" value="OS09G0392200 PROTEIN"/>
    <property type="match status" value="1"/>
</dbReference>
<feature type="domain" description="F-box" evidence="2">
    <location>
        <begin position="137"/>
        <end position="166"/>
    </location>
</feature>
<evidence type="ECO:0000256" key="1">
    <source>
        <dbReference type="SAM" id="MobiDB-lite"/>
    </source>
</evidence>
<evidence type="ECO:0000313" key="5">
    <source>
        <dbReference type="Proteomes" id="UP001412067"/>
    </source>
</evidence>
<dbReference type="PANTHER" id="PTHR45463:SF8">
    <property type="entry name" value="OS09G0392200 PROTEIN"/>
    <property type="match status" value="1"/>
</dbReference>
<dbReference type="Pfam" id="PF03478">
    <property type="entry name" value="Beta-prop_KIB1-4"/>
    <property type="match status" value="1"/>
</dbReference>
<dbReference type="InterPro" id="IPR005174">
    <property type="entry name" value="KIB1-4_b-propeller"/>
</dbReference>
<evidence type="ECO:0008006" key="6">
    <source>
        <dbReference type="Google" id="ProtNLM"/>
    </source>
</evidence>
<feature type="domain" description="KIB1-4 beta-propeller" evidence="3">
    <location>
        <begin position="198"/>
        <end position="322"/>
    </location>
</feature>
<evidence type="ECO:0000259" key="3">
    <source>
        <dbReference type="Pfam" id="PF03478"/>
    </source>
</evidence>
<accession>A0ABR2MAC0</accession>
<proteinExistence type="predicted"/>
<comment type="caution">
    <text evidence="4">The sequence shown here is derived from an EMBL/GenBank/DDBJ whole genome shotgun (WGS) entry which is preliminary data.</text>
</comment>
<feature type="region of interest" description="Disordered" evidence="1">
    <location>
        <begin position="40"/>
        <end position="59"/>
    </location>
</feature>
<organism evidence="4 5">
    <name type="scientific">Platanthera guangdongensis</name>
    <dbReference type="NCBI Taxonomy" id="2320717"/>
    <lineage>
        <taxon>Eukaryota</taxon>
        <taxon>Viridiplantae</taxon>
        <taxon>Streptophyta</taxon>
        <taxon>Embryophyta</taxon>
        <taxon>Tracheophyta</taxon>
        <taxon>Spermatophyta</taxon>
        <taxon>Magnoliopsida</taxon>
        <taxon>Liliopsida</taxon>
        <taxon>Asparagales</taxon>
        <taxon>Orchidaceae</taxon>
        <taxon>Orchidoideae</taxon>
        <taxon>Orchideae</taxon>
        <taxon>Orchidinae</taxon>
        <taxon>Platanthera</taxon>
    </lineage>
</organism>
<dbReference type="Pfam" id="PF00646">
    <property type="entry name" value="F-box"/>
    <property type="match status" value="1"/>
</dbReference>